<accession>A0A3P6QGD1</accession>
<sequence length="159" mass="16893">MDESARVRTRSAPPVPVTSCSTVPVDESMMTAEAKNSDSHDYCPDEAESLPPKGKAKNVTAKKRVPEAKKNALTETKHLSEGSRDAHARATSAAVSDKGASVLDQLLPLDNSKMKTPPSASDVSILDKLLPDSDGKSGTSPSNIAGMSFCDYKFSRLTK</sequence>
<proteinExistence type="predicted"/>
<dbReference type="AlphaFoldDB" id="A0A3P6QGD1"/>
<name>A0A3P6QGD1_CYLGO</name>
<evidence type="ECO:0000313" key="3">
    <source>
        <dbReference type="Proteomes" id="UP000271889"/>
    </source>
</evidence>
<protein>
    <submittedName>
        <fullName evidence="2">Uncharacterized protein</fullName>
    </submittedName>
</protein>
<feature type="compositionally biased region" description="Basic residues" evidence="1">
    <location>
        <begin position="54"/>
        <end position="63"/>
    </location>
</feature>
<organism evidence="2 3">
    <name type="scientific">Cylicostephanus goldi</name>
    <name type="common">Nematode worm</name>
    <dbReference type="NCBI Taxonomy" id="71465"/>
    <lineage>
        <taxon>Eukaryota</taxon>
        <taxon>Metazoa</taxon>
        <taxon>Ecdysozoa</taxon>
        <taxon>Nematoda</taxon>
        <taxon>Chromadorea</taxon>
        <taxon>Rhabditida</taxon>
        <taxon>Rhabditina</taxon>
        <taxon>Rhabditomorpha</taxon>
        <taxon>Strongyloidea</taxon>
        <taxon>Strongylidae</taxon>
        <taxon>Cylicostephanus</taxon>
    </lineage>
</organism>
<evidence type="ECO:0000313" key="2">
    <source>
        <dbReference type="EMBL" id="VDK50406.1"/>
    </source>
</evidence>
<keyword evidence="3" id="KW-1185">Reference proteome</keyword>
<feature type="non-terminal residue" evidence="2">
    <location>
        <position position="159"/>
    </location>
</feature>
<feature type="compositionally biased region" description="Basic and acidic residues" evidence="1">
    <location>
        <begin position="64"/>
        <end position="88"/>
    </location>
</feature>
<feature type="compositionally biased region" description="Polar residues" evidence="1">
    <location>
        <begin position="136"/>
        <end position="145"/>
    </location>
</feature>
<dbReference type="EMBL" id="UYRV01003549">
    <property type="protein sequence ID" value="VDK50406.1"/>
    <property type="molecule type" value="Genomic_DNA"/>
</dbReference>
<dbReference type="Proteomes" id="UP000271889">
    <property type="component" value="Unassembled WGS sequence"/>
</dbReference>
<gene>
    <name evidence="2" type="ORF">CGOC_LOCUS1762</name>
</gene>
<feature type="region of interest" description="Disordered" evidence="1">
    <location>
        <begin position="1"/>
        <end position="147"/>
    </location>
</feature>
<reference evidence="2 3" key="1">
    <citation type="submission" date="2018-11" db="EMBL/GenBank/DDBJ databases">
        <authorList>
            <consortium name="Pathogen Informatics"/>
        </authorList>
    </citation>
    <scope>NUCLEOTIDE SEQUENCE [LARGE SCALE GENOMIC DNA]</scope>
</reference>
<evidence type="ECO:0000256" key="1">
    <source>
        <dbReference type="SAM" id="MobiDB-lite"/>
    </source>
</evidence>
<dbReference type="OrthoDB" id="5858950at2759"/>